<keyword evidence="3" id="KW-1185">Reference proteome</keyword>
<sequence>MSTQSGKSEVYIEFHPVGRQVKVTAIDATTGVEVSVMGPSTASRADLQTLAVRKLQRRLEQLRD</sequence>
<dbReference type="InterPro" id="IPR054193">
    <property type="entry name" value="DUF6898"/>
</dbReference>
<name>A0ABR9CTT3_9HYPH</name>
<protein>
    <submittedName>
        <fullName evidence="2">Serine hydroxymethyltransferase</fullName>
    </submittedName>
</protein>
<gene>
    <name evidence="2" type="ORF">IG616_22310</name>
</gene>
<evidence type="ECO:0000259" key="1">
    <source>
        <dbReference type="Pfam" id="PF21839"/>
    </source>
</evidence>
<accession>A0ABR9CTT3</accession>
<comment type="caution">
    <text evidence="2">The sequence shown here is derived from an EMBL/GenBank/DDBJ whole genome shotgun (WGS) entry which is preliminary data.</text>
</comment>
<reference evidence="3" key="1">
    <citation type="submission" date="2020-09" db="EMBL/GenBank/DDBJ databases">
        <title>The genome sequence of strain Labrenzia suaedae 4C16A.</title>
        <authorList>
            <person name="Liu Y."/>
        </authorList>
    </citation>
    <scope>NUCLEOTIDE SEQUENCE [LARGE SCALE GENOMIC DNA]</scope>
    <source>
        <strain evidence="3">4C16A</strain>
    </source>
</reference>
<dbReference type="Pfam" id="PF21839">
    <property type="entry name" value="DUF6898"/>
    <property type="match status" value="1"/>
</dbReference>
<proteinExistence type="predicted"/>
<dbReference type="EMBL" id="JACYXI010000026">
    <property type="protein sequence ID" value="MBD8894285.1"/>
    <property type="molecule type" value="Genomic_DNA"/>
</dbReference>
<feature type="domain" description="DUF6898" evidence="1">
    <location>
        <begin position="8"/>
        <end position="61"/>
    </location>
</feature>
<evidence type="ECO:0000313" key="2">
    <source>
        <dbReference type="EMBL" id="MBD8894285.1"/>
    </source>
</evidence>
<reference evidence="2 3" key="2">
    <citation type="journal article" date="2021" name="Int. J. Syst. Evol. Microbiol.">
        <title>Roseibium litorale sp. nov., isolated from a tidal flat sediment and proposal for the reclassification of Labrenzia polysiphoniae as Roseibium polysiphoniae comb. nov.</title>
        <authorList>
            <person name="Liu Y."/>
            <person name="Pei T."/>
            <person name="Du J."/>
            <person name="Chao M."/>
            <person name="Deng M.R."/>
            <person name="Zhu H."/>
        </authorList>
    </citation>
    <scope>NUCLEOTIDE SEQUENCE [LARGE SCALE GENOMIC DNA]</scope>
    <source>
        <strain evidence="2 3">4C16A</strain>
    </source>
</reference>
<dbReference type="RefSeq" id="WP_192151102.1">
    <property type="nucleotide sequence ID" value="NZ_JACYXI010000026.1"/>
</dbReference>
<dbReference type="Proteomes" id="UP000632063">
    <property type="component" value="Unassembled WGS sequence"/>
</dbReference>
<organism evidence="2 3">
    <name type="scientific">Roseibium litorale</name>
    <dbReference type="NCBI Taxonomy" id="2803841"/>
    <lineage>
        <taxon>Bacteria</taxon>
        <taxon>Pseudomonadati</taxon>
        <taxon>Pseudomonadota</taxon>
        <taxon>Alphaproteobacteria</taxon>
        <taxon>Hyphomicrobiales</taxon>
        <taxon>Stappiaceae</taxon>
        <taxon>Roseibium</taxon>
    </lineage>
</organism>
<evidence type="ECO:0000313" key="3">
    <source>
        <dbReference type="Proteomes" id="UP000632063"/>
    </source>
</evidence>